<dbReference type="RefSeq" id="WP_310520244.1">
    <property type="nucleotide sequence ID" value="NZ_BAABBS010000003.1"/>
</dbReference>
<dbReference type="EMBL" id="JAVKGS010000001">
    <property type="protein sequence ID" value="MDR5691641.1"/>
    <property type="molecule type" value="Genomic_DNA"/>
</dbReference>
<sequence>MSTPKPHAAAESQPGLAMGMRGCVDGEACSSLRPGHELHPMQERLSRIAASRWLDAVVTAVHADGVVELVDLDGGTRRVWHHDGLHRLLAPGDPVAFHEVYDVLARGEDRFSVAAI</sequence>
<reference evidence="2" key="1">
    <citation type="submission" date="2023-07" db="EMBL/GenBank/DDBJ databases">
        <title>Description of three actinobacteria isolated from air of manufacturing shop in a pharmaceutical factory.</title>
        <authorList>
            <person name="Zhang D.-F."/>
        </authorList>
    </citation>
    <scope>NUCLEOTIDE SEQUENCE [LARGE SCALE GENOMIC DNA]</scope>
    <source>
        <strain evidence="2">CCTCC AB 2011122</strain>
    </source>
</reference>
<proteinExistence type="predicted"/>
<name>A0ABU1FJL1_9MICO</name>
<comment type="caution">
    <text evidence="1">The sequence shown here is derived from an EMBL/GenBank/DDBJ whole genome shotgun (WGS) entry which is preliminary data.</text>
</comment>
<keyword evidence="2" id="KW-1185">Reference proteome</keyword>
<protein>
    <submittedName>
        <fullName evidence="1">Uncharacterized protein</fullName>
    </submittedName>
</protein>
<organism evidence="1 2">
    <name type="scientific">Agromyces indicus</name>
    <dbReference type="NCBI Taxonomy" id="758919"/>
    <lineage>
        <taxon>Bacteria</taxon>
        <taxon>Bacillati</taxon>
        <taxon>Actinomycetota</taxon>
        <taxon>Actinomycetes</taxon>
        <taxon>Micrococcales</taxon>
        <taxon>Microbacteriaceae</taxon>
        <taxon>Agromyces</taxon>
    </lineage>
</organism>
<accession>A0ABU1FJL1</accession>
<evidence type="ECO:0000313" key="2">
    <source>
        <dbReference type="Proteomes" id="UP001260072"/>
    </source>
</evidence>
<dbReference type="Proteomes" id="UP001260072">
    <property type="component" value="Unassembled WGS sequence"/>
</dbReference>
<evidence type="ECO:0000313" key="1">
    <source>
        <dbReference type="EMBL" id="MDR5691641.1"/>
    </source>
</evidence>
<gene>
    <name evidence="1" type="ORF">RH861_06135</name>
</gene>